<dbReference type="Gene3D" id="3.30.310.160">
    <property type="entry name" value="YycH protein, domain 2"/>
    <property type="match status" value="1"/>
</dbReference>
<accession>A0A263BSP1</accession>
<dbReference type="EMBL" id="NPIA01000005">
    <property type="protein sequence ID" value="OZM56592.1"/>
    <property type="molecule type" value="Genomic_DNA"/>
</dbReference>
<name>A0A263BSP1_9BACI</name>
<dbReference type="Pfam" id="PF07435">
    <property type="entry name" value="YycH"/>
    <property type="match status" value="1"/>
</dbReference>
<comment type="caution">
    <text evidence="2">The sequence shown here is derived from an EMBL/GenBank/DDBJ whole genome shotgun (WGS) entry which is preliminary data.</text>
</comment>
<organism evidence="2 3">
    <name type="scientific">Lottiidibacillus patelloidae</name>
    <dbReference type="NCBI Taxonomy" id="2670334"/>
    <lineage>
        <taxon>Bacteria</taxon>
        <taxon>Bacillati</taxon>
        <taxon>Bacillota</taxon>
        <taxon>Bacilli</taxon>
        <taxon>Bacillales</taxon>
        <taxon>Bacillaceae</taxon>
        <taxon>Lottiidibacillus</taxon>
    </lineage>
</organism>
<dbReference type="Proteomes" id="UP000217083">
    <property type="component" value="Unassembled WGS sequence"/>
</dbReference>
<dbReference type="InterPro" id="IPR009996">
    <property type="entry name" value="YycH"/>
</dbReference>
<protein>
    <recommendedName>
        <fullName evidence="1">Regulatory protein YycH domain-containing protein</fullName>
    </recommendedName>
</protein>
<evidence type="ECO:0000313" key="2">
    <source>
        <dbReference type="EMBL" id="OZM56592.1"/>
    </source>
</evidence>
<reference evidence="3" key="1">
    <citation type="submission" date="2017-08" db="EMBL/GenBank/DDBJ databases">
        <authorList>
            <person name="Huang Z."/>
        </authorList>
    </citation>
    <scope>NUCLEOTIDE SEQUENCE [LARGE SCALE GENOMIC DNA]</scope>
    <source>
        <strain evidence="3">SA5d-4</strain>
    </source>
</reference>
<evidence type="ECO:0000313" key="3">
    <source>
        <dbReference type="Proteomes" id="UP000217083"/>
    </source>
</evidence>
<dbReference type="CDD" id="cd15787">
    <property type="entry name" value="YycH_N"/>
    <property type="match status" value="1"/>
</dbReference>
<evidence type="ECO:0000259" key="1">
    <source>
        <dbReference type="Pfam" id="PF07435"/>
    </source>
</evidence>
<proteinExistence type="predicted"/>
<feature type="domain" description="Regulatory protein YycH" evidence="1">
    <location>
        <begin position="4"/>
        <end position="444"/>
    </location>
</feature>
<dbReference type="InterPro" id="IPR042274">
    <property type="entry name" value="YycH/YycI_2"/>
</dbReference>
<reference evidence="2 3" key="2">
    <citation type="submission" date="2017-09" db="EMBL/GenBank/DDBJ databases">
        <title>Bacillus patelloidae sp. nov., isolated from the intestinal tract of a marine limpet.</title>
        <authorList>
            <person name="Liu R."/>
            <person name="Dong C."/>
            <person name="Shao Z."/>
        </authorList>
    </citation>
    <scope>NUCLEOTIDE SEQUENCE [LARGE SCALE GENOMIC DNA]</scope>
    <source>
        <strain evidence="2 3">SA5d-4</strain>
    </source>
</reference>
<dbReference type="RefSeq" id="WP_094924842.1">
    <property type="nucleotide sequence ID" value="NZ_NPIA01000005.1"/>
</dbReference>
<dbReference type="AlphaFoldDB" id="A0A263BSP1"/>
<keyword evidence="3" id="KW-1185">Reference proteome</keyword>
<sequence>MIYERLKTSLLTLLVLLSILLTWKLWTYQPNYGLIAEEPQYLKDISIGKKLDLIDVFQPTKLIFHLENKNYGTEKTSKIASIYRDMQNWNLQSFYLLPERFTNINELTSMDESVEIIFPAPLSADIIRFIFKLSEEQYALDGVERIVLSANINTGKDETIAHFISTSERKVLEAEINNIPFSAIIENYLLDAHVQTPYYKYVISDNKGYSNIIYLADKVQTLKALTYTASKLKAEDQLKDVLFSDPKYVRKTQSGSEEETYTDGKRALEFLHELNMMKYINPLQQHKNNEFDEKMLLQSYQFINDHSGWTDRFLYYMRDEEKESVTFRQYINNFPIFSTNLANKQSDLATIYVSWREGQVHEYIRSLIDIERELVENGEIQLARGSKVINYLYYLQEIKEFNPTLLKDITVGYQMYHINTNLIFLKPSWFIHYNGNWQALNYEPQIEEGEEQDGLE</sequence>
<gene>
    <name evidence="2" type="ORF">CIB95_10220</name>
</gene>